<comment type="caution">
    <text evidence="4">The sequence shown here is derived from an EMBL/GenBank/DDBJ whole genome shotgun (WGS) entry which is preliminary data.</text>
</comment>
<protein>
    <submittedName>
        <fullName evidence="4">Inosine-5-monophosphate dehydrogenase</fullName>
    </submittedName>
</protein>
<evidence type="ECO:0000313" key="5">
    <source>
        <dbReference type="Proteomes" id="UP000318825"/>
    </source>
</evidence>
<dbReference type="InterPro" id="IPR044725">
    <property type="entry name" value="CBSX3_CBS_dom"/>
</dbReference>
<dbReference type="PANTHER" id="PTHR43080">
    <property type="entry name" value="CBS DOMAIN-CONTAINING PROTEIN CBSX3, MITOCHONDRIAL"/>
    <property type="match status" value="1"/>
</dbReference>
<evidence type="ECO:0000256" key="2">
    <source>
        <dbReference type="PROSITE-ProRule" id="PRU00703"/>
    </source>
</evidence>
<accession>A0A4Y3WAJ9</accession>
<dbReference type="InterPro" id="IPR046342">
    <property type="entry name" value="CBS_dom_sf"/>
</dbReference>
<evidence type="ECO:0000256" key="1">
    <source>
        <dbReference type="ARBA" id="ARBA00023122"/>
    </source>
</evidence>
<gene>
    <name evidence="4" type="ORF">NWI01_14500</name>
</gene>
<dbReference type="InterPro" id="IPR000644">
    <property type="entry name" value="CBS_dom"/>
</dbReference>
<name>A0A4Y3WAJ9_NITWI</name>
<organism evidence="4 5">
    <name type="scientific">Nitrobacter winogradskyi</name>
    <name type="common">Nitrobacter agilis</name>
    <dbReference type="NCBI Taxonomy" id="913"/>
    <lineage>
        <taxon>Bacteria</taxon>
        <taxon>Pseudomonadati</taxon>
        <taxon>Pseudomonadota</taxon>
        <taxon>Alphaproteobacteria</taxon>
        <taxon>Hyphomicrobiales</taxon>
        <taxon>Nitrobacteraceae</taxon>
        <taxon>Nitrobacter</taxon>
    </lineage>
</organism>
<feature type="domain" description="CBS" evidence="3">
    <location>
        <begin position="7"/>
        <end position="67"/>
    </location>
</feature>
<dbReference type="AlphaFoldDB" id="A0A4Y3WAJ9"/>
<evidence type="ECO:0000259" key="3">
    <source>
        <dbReference type="PROSITE" id="PS51371"/>
    </source>
</evidence>
<proteinExistence type="predicted"/>
<evidence type="ECO:0000313" key="4">
    <source>
        <dbReference type="EMBL" id="GEC15558.1"/>
    </source>
</evidence>
<dbReference type="RefSeq" id="WP_141383254.1">
    <property type="nucleotide sequence ID" value="NZ_BJNF01000032.1"/>
</dbReference>
<dbReference type="Proteomes" id="UP000318825">
    <property type="component" value="Unassembled WGS sequence"/>
</dbReference>
<dbReference type="OrthoDB" id="9807125at2"/>
<dbReference type="SMART" id="SM00116">
    <property type="entry name" value="CBS"/>
    <property type="match status" value="2"/>
</dbReference>
<dbReference type="PROSITE" id="PS51371">
    <property type="entry name" value="CBS"/>
    <property type="match status" value="2"/>
</dbReference>
<dbReference type="Pfam" id="PF00571">
    <property type="entry name" value="CBS"/>
    <property type="match status" value="2"/>
</dbReference>
<dbReference type="Gene3D" id="3.10.580.10">
    <property type="entry name" value="CBS-domain"/>
    <property type="match status" value="1"/>
</dbReference>
<dbReference type="PANTHER" id="PTHR43080:SF2">
    <property type="entry name" value="CBS DOMAIN-CONTAINING PROTEIN"/>
    <property type="match status" value="1"/>
</dbReference>
<sequence>MTVRAILSAKGSQVASVDPDVKLSAALKILSERQIGSVIVVSGTRIEGILSERDVVRALDERGAAALDQPVSAAMTRKVVSCRLSDTVAHLMEVMTAERFRHLPVVEEGKLVGLVSIGDVVKLRLQHYEAEQEALRDYIKMA</sequence>
<dbReference type="InterPro" id="IPR051257">
    <property type="entry name" value="Diverse_CBS-Domain"/>
</dbReference>
<dbReference type="SUPFAM" id="SSF54631">
    <property type="entry name" value="CBS-domain pair"/>
    <property type="match status" value="1"/>
</dbReference>
<feature type="domain" description="CBS" evidence="3">
    <location>
        <begin position="75"/>
        <end position="131"/>
    </location>
</feature>
<reference evidence="4 5" key="1">
    <citation type="submission" date="2019-06" db="EMBL/GenBank/DDBJ databases">
        <title>Whole genome shotgun sequence of Nitrobacter winogradskyi NBRC 14297.</title>
        <authorList>
            <person name="Hosoyama A."/>
            <person name="Uohara A."/>
            <person name="Ohji S."/>
            <person name="Ichikawa N."/>
        </authorList>
    </citation>
    <scope>NUCLEOTIDE SEQUENCE [LARGE SCALE GENOMIC DNA]</scope>
    <source>
        <strain evidence="4 5">NBRC 14297</strain>
    </source>
</reference>
<keyword evidence="1 2" id="KW-0129">CBS domain</keyword>
<dbReference type="CDD" id="cd04623">
    <property type="entry name" value="CBS_pair_bac_euk"/>
    <property type="match status" value="1"/>
</dbReference>
<dbReference type="EMBL" id="BJNF01000032">
    <property type="protein sequence ID" value="GEC15558.1"/>
    <property type="molecule type" value="Genomic_DNA"/>
</dbReference>